<accession>A0A8J4H2G6</accession>
<keyword evidence="2" id="KW-1133">Transmembrane helix</keyword>
<proteinExistence type="predicted"/>
<dbReference type="NCBIfam" id="TIGR02832">
    <property type="entry name" value="spo_yunB"/>
    <property type="match status" value="1"/>
</dbReference>
<evidence type="ECO:0000256" key="2">
    <source>
        <dbReference type="SAM" id="Phobius"/>
    </source>
</evidence>
<sequence>MKWKRRRWQNSRTVKKGGKRRVFFLCIVIVFFMSIQSFIFVDRNLKPTLMNVAQIRIKQIATQAINKAVTEKVAQRTNFDNLVDWKYDRNNKITGFMLNYAEHMTITSETEHVVQSTLDNLQKIPEHVPLGQALDSAILASFSPDIPIKFVPAGAVQVELNTRQKDAGINMLLVEVYIRITVEVAIIIPFETKSEIVTTEVPISYLLVVGDVPMYFFDGRGRPLDQHSSGAMPPPTIAIPPISEQEDAAAGQNATGQ</sequence>
<keyword evidence="4" id="KW-1185">Reference proteome</keyword>
<evidence type="ECO:0000313" key="4">
    <source>
        <dbReference type="Proteomes" id="UP000677918"/>
    </source>
</evidence>
<evidence type="ECO:0000313" key="3">
    <source>
        <dbReference type="EMBL" id="GIQ68410.1"/>
    </source>
</evidence>
<keyword evidence="2" id="KW-0812">Transmembrane</keyword>
<gene>
    <name evidence="3" type="ORF">XYCOK13_12340</name>
</gene>
<comment type="caution">
    <text evidence="3">The sequence shown here is derived from an EMBL/GenBank/DDBJ whole genome shotgun (WGS) entry which is preliminary data.</text>
</comment>
<feature type="transmembrane region" description="Helical" evidence="2">
    <location>
        <begin position="21"/>
        <end position="41"/>
    </location>
</feature>
<name>A0A8J4H2G6_9BACL</name>
<dbReference type="AlphaFoldDB" id="A0A8J4H2G6"/>
<dbReference type="RefSeq" id="WP_244865028.1">
    <property type="nucleotide sequence ID" value="NZ_BOVK01000015.1"/>
</dbReference>
<feature type="region of interest" description="Disordered" evidence="1">
    <location>
        <begin position="225"/>
        <end position="257"/>
    </location>
</feature>
<protein>
    <submittedName>
        <fullName evidence="3">Sporulation protein YunB</fullName>
    </submittedName>
</protein>
<dbReference type="Proteomes" id="UP000677918">
    <property type="component" value="Unassembled WGS sequence"/>
</dbReference>
<dbReference type="Pfam" id="PF09560">
    <property type="entry name" value="Spore_YunB"/>
    <property type="match status" value="1"/>
</dbReference>
<reference evidence="3" key="1">
    <citation type="submission" date="2021-04" db="EMBL/GenBank/DDBJ databases">
        <title>Draft genome sequence of Xylanibacillus composti strain K13.</title>
        <authorList>
            <person name="Uke A."/>
            <person name="Chhe C."/>
            <person name="Baramee S."/>
            <person name="Kosugi A."/>
        </authorList>
    </citation>
    <scope>NUCLEOTIDE SEQUENCE</scope>
    <source>
        <strain evidence="3">K13</strain>
    </source>
</reference>
<evidence type="ECO:0000256" key="1">
    <source>
        <dbReference type="SAM" id="MobiDB-lite"/>
    </source>
</evidence>
<dbReference type="InterPro" id="IPR014197">
    <property type="entry name" value="Sporulation_prot_YunB"/>
</dbReference>
<organism evidence="3 4">
    <name type="scientific">Xylanibacillus composti</name>
    <dbReference type="NCBI Taxonomy" id="1572762"/>
    <lineage>
        <taxon>Bacteria</taxon>
        <taxon>Bacillati</taxon>
        <taxon>Bacillota</taxon>
        <taxon>Bacilli</taxon>
        <taxon>Bacillales</taxon>
        <taxon>Paenibacillaceae</taxon>
        <taxon>Xylanibacillus</taxon>
    </lineage>
</organism>
<dbReference type="EMBL" id="BOVK01000015">
    <property type="protein sequence ID" value="GIQ68410.1"/>
    <property type="molecule type" value="Genomic_DNA"/>
</dbReference>
<keyword evidence="2" id="KW-0472">Membrane</keyword>